<evidence type="ECO:0000256" key="2">
    <source>
        <dbReference type="ARBA" id="ARBA00009819"/>
    </source>
</evidence>
<organism evidence="13 14">
    <name type="scientific">Algoriella xinjiangensis</name>
    <dbReference type="NCBI Taxonomy" id="684065"/>
    <lineage>
        <taxon>Bacteria</taxon>
        <taxon>Pseudomonadati</taxon>
        <taxon>Bacteroidota</taxon>
        <taxon>Flavobacteriia</taxon>
        <taxon>Flavobacteriales</taxon>
        <taxon>Weeksellaceae</taxon>
        <taxon>Algoriella</taxon>
    </lineage>
</organism>
<evidence type="ECO:0000256" key="6">
    <source>
        <dbReference type="ARBA" id="ARBA00022692"/>
    </source>
</evidence>
<dbReference type="PANTHER" id="PTHR30365">
    <property type="entry name" value="CYTOCHROME D UBIQUINOL OXIDASE"/>
    <property type="match status" value="1"/>
</dbReference>
<name>A0A1I4WSZ2_9FLAO</name>
<keyword evidence="11 12" id="KW-0472">Membrane</keyword>
<keyword evidence="4" id="KW-1003">Cell membrane</keyword>
<evidence type="ECO:0000313" key="13">
    <source>
        <dbReference type="EMBL" id="SFN16948.1"/>
    </source>
</evidence>
<dbReference type="GO" id="GO:0046872">
    <property type="term" value="F:metal ion binding"/>
    <property type="evidence" value="ECO:0007669"/>
    <property type="project" value="UniProtKB-KW"/>
</dbReference>
<evidence type="ECO:0000256" key="7">
    <source>
        <dbReference type="ARBA" id="ARBA00022723"/>
    </source>
</evidence>
<dbReference type="Pfam" id="PF01654">
    <property type="entry name" value="Cyt_bd_oxida_I"/>
    <property type="match status" value="1"/>
</dbReference>
<feature type="transmembrane region" description="Helical" evidence="12">
    <location>
        <begin position="124"/>
        <end position="144"/>
    </location>
</feature>
<keyword evidence="14" id="KW-1185">Reference proteome</keyword>
<protein>
    <submittedName>
        <fullName evidence="13">Cytochrome d ubiquinol oxidase subunit I</fullName>
    </submittedName>
</protein>
<keyword evidence="5" id="KW-0349">Heme</keyword>
<evidence type="ECO:0000256" key="1">
    <source>
        <dbReference type="ARBA" id="ARBA00004651"/>
    </source>
</evidence>
<dbReference type="InterPro" id="IPR002585">
    <property type="entry name" value="Cyt-d_ubiquinol_oxidase_su_1"/>
</dbReference>
<comment type="similarity">
    <text evidence="2">Belongs to the cytochrome ubiquinol oxidase subunit 1 family.</text>
</comment>
<keyword evidence="10" id="KW-0408">Iron</keyword>
<feature type="transmembrane region" description="Helical" evidence="12">
    <location>
        <begin position="345"/>
        <end position="367"/>
    </location>
</feature>
<evidence type="ECO:0000256" key="10">
    <source>
        <dbReference type="ARBA" id="ARBA00023004"/>
    </source>
</evidence>
<proteinExistence type="inferred from homology"/>
<comment type="subcellular location">
    <subcellularLocation>
        <location evidence="1">Cell membrane</location>
        <topology evidence="1">Multi-pass membrane protein</topology>
    </subcellularLocation>
</comment>
<keyword evidence="3" id="KW-0813">Transport</keyword>
<feature type="transmembrane region" description="Helical" evidence="12">
    <location>
        <begin position="27"/>
        <end position="52"/>
    </location>
</feature>
<evidence type="ECO:0000256" key="3">
    <source>
        <dbReference type="ARBA" id="ARBA00022448"/>
    </source>
</evidence>
<dbReference type="PANTHER" id="PTHR30365:SF14">
    <property type="entry name" value="CYTOCHROME BD MENAQUINOL OXIDASE SUBUNIT I-RELATED"/>
    <property type="match status" value="1"/>
</dbReference>
<keyword evidence="7" id="KW-0479">Metal-binding</keyword>
<evidence type="ECO:0000256" key="9">
    <source>
        <dbReference type="ARBA" id="ARBA00022989"/>
    </source>
</evidence>
<dbReference type="GO" id="GO:0019646">
    <property type="term" value="P:aerobic electron transport chain"/>
    <property type="evidence" value="ECO:0007669"/>
    <property type="project" value="InterPro"/>
</dbReference>
<dbReference type="GO" id="GO:0070069">
    <property type="term" value="C:cytochrome complex"/>
    <property type="evidence" value="ECO:0007669"/>
    <property type="project" value="InterPro"/>
</dbReference>
<keyword evidence="8" id="KW-0249">Electron transport</keyword>
<feature type="transmembrane region" description="Helical" evidence="12">
    <location>
        <begin position="153"/>
        <end position="171"/>
    </location>
</feature>
<reference evidence="14" key="1">
    <citation type="submission" date="2016-10" db="EMBL/GenBank/DDBJ databases">
        <authorList>
            <person name="Varghese N."/>
            <person name="Submissions S."/>
        </authorList>
    </citation>
    <scope>NUCLEOTIDE SEQUENCE [LARGE SCALE GENOMIC DNA]</scope>
    <source>
        <strain evidence="14">XJ109</strain>
    </source>
</reference>
<evidence type="ECO:0000313" key="14">
    <source>
        <dbReference type="Proteomes" id="UP000199149"/>
    </source>
</evidence>
<evidence type="ECO:0000256" key="5">
    <source>
        <dbReference type="ARBA" id="ARBA00022617"/>
    </source>
</evidence>
<feature type="transmembrane region" description="Helical" evidence="12">
    <location>
        <begin position="293"/>
        <end position="314"/>
    </location>
</feature>
<dbReference type="GO" id="GO:0005886">
    <property type="term" value="C:plasma membrane"/>
    <property type="evidence" value="ECO:0007669"/>
    <property type="project" value="UniProtKB-SubCell"/>
</dbReference>
<dbReference type="GO" id="GO:0009055">
    <property type="term" value="F:electron transfer activity"/>
    <property type="evidence" value="ECO:0007669"/>
    <property type="project" value="InterPro"/>
</dbReference>
<dbReference type="Proteomes" id="UP000199149">
    <property type="component" value="Unassembled WGS sequence"/>
</dbReference>
<evidence type="ECO:0000256" key="4">
    <source>
        <dbReference type="ARBA" id="ARBA00022475"/>
    </source>
</evidence>
<sequence length="381" mass="42568">MGVVTGIPMEFQFGTNWAKFSELTGGIIGQTLAMEGMFSFFLESSFLGMFLFGEKLLGQKLHFLSGLMVFLGSWASGFLIIATHSWMQHPVGYEILENGKFVLNNFSALFNNPWLWPSYLHNQAGSLVTSSFFVAAVGAFYLLSNRHSRFGKIFVKSGVVFGVISSVILAFPTGDWAAKNVVKYQPATFAAMEGIFETEKGGSEIVLIGQPDMENKKLDNKIAVPNVLSFLTYQRWDAEIKGLNEFDESIHPTNVPGLYYAYHIMVGLGTIFIGIMVLASFLLWKGRLYKTKWLLWILMFMIPFPYIANTAGWYTAELGRQPWLVYNLMRMVDGVSPTVSSGNTLFTLLGFVGLYLLLGLLFLLLVLKIIRKGPEAKIALK</sequence>
<dbReference type="STRING" id="684065.SAMN05421738_107172"/>
<accession>A0A1I4WSZ2</accession>
<evidence type="ECO:0000256" key="12">
    <source>
        <dbReference type="SAM" id="Phobius"/>
    </source>
</evidence>
<dbReference type="AlphaFoldDB" id="A0A1I4WSZ2"/>
<dbReference type="GO" id="GO:0016682">
    <property type="term" value="F:oxidoreductase activity, acting on diphenols and related substances as donors, oxygen as acceptor"/>
    <property type="evidence" value="ECO:0007669"/>
    <property type="project" value="TreeGrafter"/>
</dbReference>
<feature type="transmembrane region" description="Helical" evidence="12">
    <location>
        <begin position="260"/>
        <end position="284"/>
    </location>
</feature>
<dbReference type="GO" id="GO:0020037">
    <property type="term" value="F:heme binding"/>
    <property type="evidence" value="ECO:0007669"/>
    <property type="project" value="TreeGrafter"/>
</dbReference>
<keyword evidence="9 12" id="KW-1133">Transmembrane helix</keyword>
<keyword evidence="6 12" id="KW-0812">Transmembrane</keyword>
<dbReference type="EMBL" id="FOUZ01000007">
    <property type="protein sequence ID" value="SFN16948.1"/>
    <property type="molecule type" value="Genomic_DNA"/>
</dbReference>
<feature type="transmembrane region" description="Helical" evidence="12">
    <location>
        <begin position="64"/>
        <end position="87"/>
    </location>
</feature>
<evidence type="ECO:0000256" key="8">
    <source>
        <dbReference type="ARBA" id="ARBA00022982"/>
    </source>
</evidence>
<evidence type="ECO:0000256" key="11">
    <source>
        <dbReference type="ARBA" id="ARBA00023136"/>
    </source>
</evidence>
<gene>
    <name evidence="13" type="ORF">SAMN05421738_107172</name>
</gene>